<comment type="caution">
    <text evidence="2">The sequence shown here is derived from an EMBL/GenBank/DDBJ whole genome shotgun (WGS) entry which is preliminary data.</text>
</comment>
<dbReference type="InterPro" id="IPR005628">
    <property type="entry name" value="GspK"/>
</dbReference>
<proteinExistence type="predicted"/>
<keyword evidence="3" id="KW-1185">Reference proteome</keyword>
<accession>A0ABW8UW32</accession>
<dbReference type="Proteomes" id="UP001627408">
    <property type="component" value="Unassembled WGS sequence"/>
</dbReference>
<keyword evidence="1" id="KW-1133">Transmembrane helix</keyword>
<evidence type="ECO:0000313" key="3">
    <source>
        <dbReference type="Proteomes" id="UP001627408"/>
    </source>
</evidence>
<reference evidence="2 3" key="1">
    <citation type="submission" date="2024-08" db="EMBL/GenBank/DDBJ databases">
        <title>Tateyamaria sp. nov., isolated from marine algae.</title>
        <authorList>
            <person name="Choi B.J."/>
            <person name="Kim J.M."/>
            <person name="Lee J.K."/>
            <person name="Choi D.G."/>
            <person name="Bayburt H."/>
            <person name="Baek J.H."/>
            <person name="Han D.M."/>
            <person name="Jeon C.O."/>
        </authorList>
    </citation>
    <scope>NUCLEOTIDE SEQUENCE [LARGE SCALE GENOMIC DNA]</scope>
    <source>
        <strain evidence="2 3">KMU-156</strain>
    </source>
</reference>
<organism evidence="2 3">
    <name type="scientific">Tateyamaria armeniaca</name>
    <dbReference type="NCBI Taxonomy" id="2518930"/>
    <lineage>
        <taxon>Bacteria</taxon>
        <taxon>Pseudomonadati</taxon>
        <taxon>Pseudomonadota</taxon>
        <taxon>Alphaproteobacteria</taxon>
        <taxon>Rhodobacterales</taxon>
        <taxon>Roseobacteraceae</taxon>
        <taxon>Tateyamaria</taxon>
    </lineage>
</organism>
<protein>
    <submittedName>
        <fullName evidence="2">General secretion pathway protein GspK</fullName>
    </submittedName>
</protein>
<evidence type="ECO:0000313" key="2">
    <source>
        <dbReference type="EMBL" id="MFL4470156.1"/>
    </source>
</evidence>
<dbReference type="PANTHER" id="PTHR38831:SF1">
    <property type="entry name" value="TYPE II SECRETION SYSTEM PROTEIN K-RELATED"/>
    <property type="match status" value="1"/>
</dbReference>
<gene>
    <name evidence="2" type="ORF">ACERZ8_09835</name>
</gene>
<feature type="transmembrane region" description="Helical" evidence="1">
    <location>
        <begin position="7"/>
        <end position="29"/>
    </location>
</feature>
<dbReference type="EMBL" id="JBHDIY010000002">
    <property type="protein sequence ID" value="MFL4470156.1"/>
    <property type="molecule type" value="Genomic_DNA"/>
</dbReference>
<sequence length="271" mass="28494">MIRHQQAGVSLLNVLAVLAVGTGLVHVMLRDQDVALERLAQYSDLAQARALALGGPTSVAVALRRDFDEAPQTDHPGEAWAWSAQDRIALGSATYKVSIQDVRGKFDLNALQPAALVEQRVFAGLLSALNLPQALGQRITQIVAQNGPLAAPDSLLRFGMAPGDVARLAPHVATVSTRGTLNLNTVSEPLLAALLRNGAAARGLVGRRSAKGFLDNSDLAALGIALPPLAGFTSDIFDVTTVSEVGEARAVIKRRLLRDPETGTVQSVALP</sequence>
<dbReference type="RefSeq" id="WP_407592026.1">
    <property type="nucleotide sequence ID" value="NZ_JBHDIY010000002.1"/>
</dbReference>
<keyword evidence="1" id="KW-0812">Transmembrane</keyword>
<name>A0ABW8UW32_9RHOB</name>
<dbReference type="PANTHER" id="PTHR38831">
    <property type="entry name" value="TYPE II SECRETION SYSTEM PROTEIN K"/>
    <property type="match status" value="1"/>
</dbReference>
<evidence type="ECO:0000256" key="1">
    <source>
        <dbReference type="SAM" id="Phobius"/>
    </source>
</evidence>
<dbReference type="PIRSF" id="PIRSF002786">
    <property type="entry name" value="XcpX"/>
    <property type="match status" value="1"/>
</dbReference>
<dbReference type="Gene3D" id="3.30.1300.30">
    <property type="entry name" value="GSPII I/J protein-like"/>
    <property type="match status" value="1"/>
</dbReference>
<keyword evidence="1" id="KW-0472">Membrane</keyword>